<evidence type="ECO:0000256" key="5">
    <source>
        <dbReference type="NCBIfam" id="TIGR00559"/>
    </source>
</evidence>
<comment type="similarity">
    <text evidence="4">Belongs to the PNP synthase family.</text>
</comment>
<comment type="function">
    <text evidence="4">Catalyzes the complicated ring closure reaction between the two acyclic compounds 1-deoxy-D-xylulose-5-phosphate (DXP) and 3-amino-2-oxopropyl phosphate (1-amino-acetone-3-phosphate or AAP) to form pyridoxine 5'-phosphate (PNP) and inorganic phosphate.</text>
</comment>
<dbReference type="EC" id="2.6.99.2" evidence="4 5"/>
<dbReference type="GO" id="GO:0008615">
    <property type="term" value="P:pyridoxine biosynthetic process"/>
    <property type="evidence" value="ECO:0007669"/>
    <property type="project" value="UniProtKB-UniRule"/>
</dbReference>
<dbReference type="InterPro" id="IPR004569">
    <property type="entry name" value="PyrdxlP_synth_PdxJ"/>
</dbReference>
<comment type="catalytic activity">
    <reaction evidence="4">
        <text>3-amino-2-oxopropyl phosphate + 1-deoxy-D-xylulose 5-phosphate = pyridoxine 5'-phosphate + phosphate + 2 H2O + H(+)</text>
        <dbReference type="Rhea" id="RHEA:15265"/>
        <dbReference type="ChEBI" id="CHEBI:15377"/>
        <dbReference type="ChEBI" id="CHEBI:15378"/>
        <dbReference type="ChEBI" id="CHEBI:43474"/>
        <dbReference type="ChEBI" id="CHEBI:57279"/>
        <dbReference type="ChEBI" id="CHEBI:57792"/>
        <dbReference type="ChEBI" id="CHEBI:58589"/>
        <dbReference type="EC" id="2.6.99.2"/>
    </reaction>
</comment>
<comment type="subunit">
    <text evidence="4">Homooctamer; tetramer of dimers.</text>
</comment>
<reference evidence="6 7" key="1">
    <citation type="journal article" date="2016" name="Nat. Commun.">
        <title>Thousands of microbial genomes shed light on interconnected biogeochemical processes in an aquifer system.</title>
        <authorList>
            <person name="Anantharaman K."/>
            <person name="Brown C.T."/>
            <person name="Hug L.A."/>
            <person name="Sharon I."/>
            <person name="Castelle C.J."/>
            <person name="Probst A.J."/>
            <person name="Thomas B.C."/>
            <person name="Singh A."/>
            <person name="Wilkins M.J."/>
            <person name="Karaoz U."/>
            <person name="Brodie E.L."/>
            <person name="Williams K.H."/>
            <person name="Hubbard S.S."/>
            <person name="Banfield J.F."/>
        </authorList>
    </citation>
    <scope>NUCLEOTIDE SEQUENCE [LARGE SCALE GENOMIC DNA]</scope>
</reference>
<name>A0A1G1KSU8_9BACT</name>
<dbReference type="Pfam" id="PF03740">
    <property type="entry name" value="PdxJ"/>
    <property type="match status" value="1"/>
</dbReference>
<feature type="binding site" evidence="4">
    <location>
        <begin position="222"/>
        <end position="223"/>
    </location>
    <ligand>
        <name>3-amino-2-oxopropyl phosphate</name>
        <dbReference type="ChEBI" id="CHEBI:57279"/>
    </ligand>
</feature>
<feature type="binding site" evidence="4">
    <location>
        <position position="110"/>
    </location>
    <ligand>
        <name>1-deoxy-D-xylulose 5-phosphate</name>
        <dbReference type="ChEBI" id="CHEBI:57792"/>
    </ligand>
</feature>
<dbReference type="EMBL" id="MHFR01000055">
    <property type="protein sequence ID" value="OGW95976.1"/>
    <property type="molecule type" value="Genomic_DNA"/>
</dbReference>
<comment type="subcellular location">
    <subcellularLocation>
        <location evidence="4">Cytoplasm</location>
    </subcellularLocation>
</comment>
<dbReference type="PANTHER" id="PTHR30456:SF0">
    <property type="entry name" value="PYRIDOXINE 5'-PHOSPHATE SYNTHASE"/>
    <property type="match status" value="1"/>
</dbReference>
<comment type="pathway">
    <text evidence="4">Cofactor biosynthesis; pyridoxine 5'-phosphate biosynthesis; pyridoxine 5'-phosphate from D-erythrose 4-phosphate: step 5/5.</text>
</comment>
<feature type="site" description="Transition state stabilizer" evidence="4">
    <location>
        <position position="161"/>
    </location>
</feature>
<dbReference type="HAMAP" id="MF_00279">
    <property type="entry name" value="PdxJ"/>
    <property type="match status" value="1"/>
</dbReference>
<sequence>MIEKKSLKSKKILLGINIDHVATLREARGGIFPSVFEAAMESIRAGADGITVHLREDRRHIQDDDVNELRKKISVPLNLEMSVSEPMVKIACCVKPEKACLVPERREELTTEGGLNVMKERKRIREVVKRLKNAGVLVSLFIDPIPKQIDAAHETETDFVELHTGSYANTCGSAKKRELGRLRAASRRLHEFGIGVNAGHGLDYKNVELVARLPYLQELNIGHSIISRAVFVGLFNAVKEMKKIIREAYS</sequence>
<dbReference type="Proteomes" id="UP000178187">
    <property type="component" value="Unassembled WGS sequence"/>
</dbReference>
<dbReference type="InterPro" id="IPR013785">
    <property type="entry name" value="Aldolase_TIM"/>
</dbReference>
<dbReference type="SUPFAM" id="SSF63892">
    <property type="entry name" value="Pyridoxine 5'-phosphate synthase"/>
    <property type="match status" value="1"/>
</dbReference>
<feature type="binding site" evidence="4">
    <location>
        <position position="55"/>
    </location>
    <ligand>
        <name>1-deoxy-D-xylulose 5-phosphate</name>
        <dbReference type="ChEBI" id="CHEBI:57792"/>
    </ligand>
</feature>
<feature type="binding site" evidence="4">
    <location>
        <position position="17"/>
    </location>
    <ligand>
        <name>3-amino-2-oxopropyl phosphate</name>
        <dbReference type="ChEBI" id="CHEBI:57279"/>
    </ligand>
</feature>
<evidence type="ECO:0000256" key="3">
    <source>
        <dbReference type="ARBA" id="ARBA00023096"/>
    </source>
</evidence>
<keyword evidence="3 4" id="KW-0664">Pyridoxine biosynthesis</keyword>
<dbReference type="PANTHER" id="PTHR30456">
    <property type="entry name" value="PYRIDOXINE 5'-PHOSPHATE SYNTHASE"/>
    <property type="match status" value="1"/>
</dbReference>
<dbReference type="AlphaFoldDB" id="A0A1G1KSU8"/>
<proteinExistence type="inferred from homology"/>
<organism evidence="6 7">
    <name type="scientific">Candidatus Danuiimicrobium aquiferis</name>
    <dbReference type="NCBI Taxonomy" id="1801832"/>
    <lineage>
        <taxon>Bacteria</taxon>
        <taxon>Pseudomonadati</taxon>
        <taxon>Candidatus Omnitrophota</taxon>
        <taxon>Candidatus Danuiimicrobium</taxon>
    </lineage>
</organism>
<feature type="binding site" evidence="4">
    <location>
        <begin position="19"/>
        <end position="20"/>
    </location>
    <ligand>
        <name>1-deoxy-D-xylulose 5-phosphate</name>
        <dbReference type="ChEBI" id="CHEBI:57792"/>
    </ligand>
</feature>
<dbReference type="NCBIfam" id="TIGR00559">
    <property type="entry name" value="pdxJ"/>
    <property type="match status" value="1"/>
</dbReference>
<evidence type="ECO:0000313" key="7">
    <source>
        <dbReference type="Proteomes" id="UP000178187"/>
    </source>
</evidence>
<feature type="active site" description="Proton acceptor" evidence="4">
    <location>
        <position position="53"/>
    </location>
</feature>
<dbReference type="GO" id="GO:0033856">
    <property type="term" value="F:pyridoxine 5'-phosphate synthase activity"/>
    <property type="evidence" value="ECO:0007669"/>
    <property type="project" value="UniProtKB-UniRule"/>
</dbReference>
<dbReference type="Gene3D" id="3.20.20.70">
    <property type="entry name" value="Aldolase class I"/>
    <property type="match status" value="1"/>
</dbReference>
<dbReference type="InterPro" id="IPR036130">
    <property type="entry name" value="Pyridoxine-5'_phos_synth"/>
</dbReference>
<keyword evidence="2 4" id="KW-0808">Transferase</keyword>
<dbReference type="GO" id="GO:0005829">
    <property type="term" value="C:cytosol"/>
    <property type="evidence" value="ECO:0007669"/>
    <property type="project" value="TreeGrafter"/>
</dbReference>
<keyword evidence="1 4" id="KW-0963">Cytoplasm</keyword>
<evidence type="ECO:0000256" key="2">
    <source>
        <dbReference type="ARBA" id="ARBA00022679"/>
    </source>
</evidence>
<accession>A0A1G1KSU8</accession>
<dbReference type="UniPathway" id="UPA00244">
    <property type="reaction ID" value="UER00313"/>
</dbReference>
<comment type="caution">
    <text evidence="6">The sequence shown here is derived from an EMBL/GenBank/DDBJ whole genome shotgun (WGS) entry which is preliminary data.</text>
</comment>
<evidence type="ECO:0000256" key="1">
    <source>
        <dbReference type="ARBA" id="ARBA00022490"/>
    </source>
</evidence>
<feature type="binding site" evidence="4">
    <location>
        <position position="201"/>
    </location>
    <ligand>
        <name>3-amino-2-oxopropyl phosphate</name>
        <dbReference type="ChEBI" id="CHEBI:57279"/>
    </ligand>
</feature>
<feature type="active site" description="Proton donor" evidence="4">
    <location>
        <position position="200"/>
    </location>
</feature>
<protein>
    <recommendedName>
        <fullName evidence="4 5">Pyridoxine 5'-phosphate synthase</fullName>
        <shortName evidence="4">PNP synthase</shortName>
        <ecNumber evidence="4 5">2.6.99.2</ecNumber>
    </recommendedName>
</protein>
<feature type="binding site" evidence="4">
    <location>
        <position position="60"/>
    </location>
    <ligand>
        <name>1-deoxy-D-xylulose 5-phosphate</name>
        <dbReference type="ChEBI" id="CHEBI:57792"/>
    </ligand>
</feature>
<feature type="binding site" evidence="4">
    <location>
        <position position="28"/>
    </location>
    <ligand>
        <name>3-amino-2-oxopropyl phosphate</name>
        <dbReference type="ChEBI" id="CHEBI:57279"/>
    </ligand>
</feature>
<dbReference type="NCBIfam" id="NF003627">
    <property type="entry name" value="PRK05265.1-5"/>
    <property type="match status" value="1"/>
</dbReference>
<evidence type="ECO:0000256" key="4">
    <source>
        <dbReference type="HAMAP-Rule" id="MF_00279"/>
    </source>
</evidence>
<dbReference type="NCBIfam" id="NF003625">
    <property type="entry name" value="PRK05265.1-3"/>
    <property type="match status" value="1"/>
</dbReference>
<gene>
    <name evidence="4" type="primary">pdxJ</name>
    <name evidence="6" type="ORF">A3G33_00070</name>
</gene>
<evidence type="ECO:0000313" key="6">
    <source>
        <dbReference type="EMBL" id="OGW95976.1"/>
    </source>
</evidence>
<dbReference type="CDD" id="cd00003">
    <property type="entry name" value="PNPsynthase"/>
    <property type="match status" value="1"/>
</dbReference>
<feature type="active site" description="Proton acceptor" evidence="4">
    <location>
        <position position="80"/>
    </location>
</feature>